<dbReference type="Gene3D" id="3.30.1120.90">
    <property type="entry name" value="Nucleosome assembly protein"/>
    <property type="match status" value="1"/>
</dbReference>
<dbReference type="Pfam" id="PF00956">
    <property type="entry name" value="NAP"/>
    <property type="match status" value="1"/>
</dbReference>
<dbReference type="InterPro" id="IPR002164">
    <property type="entry name" value="NAP_family"/>
</dbReference>
<feature type="region of interest" description="Disordered" evidence="3">
    <location>
        <begin position="187"/>
        <end position="216"/>
    </location>
</feature>
<dbReference type="InterPro" id="IPR037231">
    <property type="entry name" value="NAP-like_sf"/>
</dbReference>
<dbReference type="SUPFAM" id="SSF143113">
    <property type="entry name" value="NAP-like"/>
    <property type="match status" value="1"/>
</dbReference>
<dbReference type="GO" id="GO:0005634">
    <property type="term" value="C:nucleus"/>
    <property type="evidence" value="ECO:0007669"/>
    <property type="project" value="InterPro"/>
</dbReference>
<organism evidence="4 5">
    <name type="scientific">Ditylenchus dipsaci</name>
    <dbReference type="NCBI Taxonomy" id="166011"/>
    <lineage>
        <taxon>Eukaryota</taxon>
        <taxon>Metazoa</taxon>
        <taxon>Ecdysozoa</taxon>
        <taxon>Nematoda</taxon>
        <taxon>Chromadorea</taxon>
        <taxon>Rhabditida</taxon>
        <taxon>Tylenchina</taxon>
        <taxon>Tylenchomorpha</taxon>
        <taxon>Sphaerularioidea</taxon>
        <taxon>Anguinidae</taxon>
        <taxon>Anguininae</taxon>
        <taxon>Ditylenchus</taxon>
    </lineage>
</organism>
<dbReference type="Proteomes" id="UP000887574">
    <property type="component" value="Unplaced"/>
</dbReference>
<name>A0A915CPD5_9BILA</name>
<dbReference type="PANTHER" id="PTHR11875">
    <property type="entry name" value="TESTIS-SPECIFIC Y-ENCODED PROTEIN"/>
    <property type="match status" value="1"/>
</dbReference>
<dbReference type="GO" id="GO:0006334">
    <property type="term" value="P:nucleosome assembly"/>
    <property type="evidence" value="ECO:0007669"/>
    <property type="project" value="InterPro"/>
</dbReference>
<reference evidence="5" key="1">
    <citation type="submission" date="2022-11" db="UniProtKB">
        <authorList>
            <consortium name="WormBaseParasite"/>
        </authorList>
    </citation>
    <scope>IDENTIFICATION</scope>
</reference>
<evidence type="ECO:0000313" key="5">
    <source>
        <dbReference type="WBParaSite" id="jg11132"/>
    </source>
</evidence>
<keyword evidence="4" id="KW-1185">Reference proteome</keyword>
<dbReference type="AlphaFoldDB" id="A0A915CPD5"/>
<proteinExistence type="inferred from homology"/>
<evidence type="ECO:0000313" key="4">
    <source>
        <dbReference type="Proteomes" id="UP000887574"/>
    </source>
</evidence>
<evidence type="ECO:0000256" key="2">
    <source>
        <dbReference type="RuleBase" id="RU003876"/>
    </source>
</evidence>
<comment type="similarity">
    <text evidence="1 2">Belongs to the nucleosome assembly protein (NAP) family.</text>
</comment>
<evidence type="ECO:0000256" key="3">
    <source>
        <dbReference type="SAM" id="MobiDB-lite"/>
    </source>
</evidence>
<dbReference type="WBParaSite" id="jg11132">
    <property type="protein sequence ID" value="jg11132"/>
    <property type="gene ID" value="jg11132"/>
</dbReference>
<accession>A0A915CPD5</accession>
<feature type="compositionally biased region" description="Acidic residues" evidence="3">
    <location>
        <begin position="192"/>
        <end position="209"/>
    </location>
</feature>
<evidence type="ECO:0000256" key="1">
    <source>
        <dbReference type="ARBA" id="ARBA00009947"/>
    </source>
</evidence>
<sequence>MFNAINLKRKAVVIGDHEPADEECDAPLIHNLDEDELQKLENNAPVEGTPSKGVPGFCFYALNNASQISDMIHEYDAPILKFLVDISLQVHTDPTGFSLLFHFAENPYFTNAILTKYYELKIAPDNDDPLVSMAQPCRQEEAKEGCWGWTFHDEDRAKRSFFNFFDAVVKELTENLEAEIEHGMRVDFENGSNEDFDDFDEDEDDEDSDGALMERR</sequence>
<protein>
    <submittedName>
        <fullName evidence="5">Uncharacterized protein</fullName>
    </submittedName>
</protein>